<dbReference type="InterPro" id="IPR038005">
    <property type="entry name" value="RX-like_CC"/>
</dbReference>
<dbReference type="FunFam" id="1.10.10.10:FF:000322">
    <property type="entry name" value="Probable disease resistance protein At1g63360"/>
    <property type="match status" value="1"/>
</dbReference>
<dbReference type="PRINTS" id="PR00364">
    <property type="entry name" value="DISEASERSIST"/>
</dbReference>
<dbReference type="PANTHER" id="PTHR23155:SF1205">
    <property type="entry name" value="DISEASE RESISTANCE PROTEIN RPM1"/>
    <property type="match status" value="1"/>
</dbReference>
<dbReference type="InterPro" id="IPR027417">
    <property type="entry name" value="P-loop_NTPase"/>
</dbReference>
<dbReference type="Gene3D" id="1.10.10.10">
    <property type="entry name" value="Winged helix-like DNA-binding domain superfamily/Winged helix DNA-binding domain"/>
    <property type="match status" value="1"/>
</dbReference>
<dbReference type="SUPFAM" id="SSF52540">
    <property type="entry name" value="P-loop containing nucleoside triphosphate hydrolases"/>
    <property type="match status" value="1"/>
</dbReference>
<dbReference type="CDD" id="cd14798">
    <property type="entry name" value="RX-CC_like"/>
    <property type="match status" value="1"/>
</dbReference>
<keyword evidence="1" id="KW-0677">Repeat</keyword>
<organism evidence="8 9">
    <name type="scientific">Vitis vinifera</name>
    <name type="common">Grape</name>
    <dbReference type="NCBI Taxonomy" id="29760"/>
    <lineage>
        <taxon>Eukaryota</taxon>
        <taxon>Viridiplantae</taxon>
        <taxon>Streptophyta</taxon>
        <taxon>Embryophyta</taxon>
        <taxon>Tracheophyta</taxon>
        <taxon>Spermatophyta</taxon>
        <taxon>Magnoliopsida</taxon>
        <taxon>eudicotyledons</taxon>
        <taxon>Gunneridae</taxon>
        <taxon>Pentapetalae</taxon>
        <taxon>rosids</taxon>
        <taxon>Vitales</taxon>
        <taxon>Vitaceae</taxon>
        <taxon>Viteae</taxon>
        <taxon>Vitis</taxon>
    </lineage>
</organism>
<reference evidence="8 9" key="1">
    <citation type="journal article" date="2018" name="PLoS Genet.">
        <title>Population sequencing reveals clonal diversity and ancestral inbreeding in the grapevine cultivar Chardonnay.</title>
        <authorList>
            <person name="Roach M.J."/>
            <person name="Johnson D.L."/>
            <person name="Bohlmann J."/>
            <person name="van Vuuren H.J."/>
            <person name="Jones S.J."/>
            <person name="Pretorius I.S."/>
            <person name="Schmidt S.A."/>
            <person name="Borneman A.R."/>
        </authorList>
    </citation>
    <scope>NUCLEOTIDE SEQUENCE [LARGE SCALE GENOMIC DNA]</scope>
    <source>
        <strain evidence="9">cv. Chardonnay</strain>
        <tissue evidence="8">Leaf</tissue>
    </source>
</reference>
<dbReference type="InterPro" id="IPR041118">
    <property type="entry name" value="Rx_N"/>
</dbReference>
<keyword evidence="2" id="KW-0547">Nucleotide-binding</keyword>
<dbReference type="GO" id="GO:0043531">
    <property type="term" value="F:ADP binding"/>
    <property type="evidence" value="ECO:0007669"/>
    <property type="project" value="InterPro"/>
</dbReference>
<dbReference type="EMBL" id="QGNW01000669">
    <property type="protein sequence ID" value="RVW66323.1"/>
    <property type="molecule type" value="Genomic_DNA"/>
</dbReference>
<dbReference type="InterPro" id="IPR032675">
    <property type="entry name" value="LRR_dom_sf"/>
</dbReference>
<name>A0A438G294_VITVI</name>
<feature type="domain" description="NB-ARC" evidence="4">
    <location>
        <begin position="169"/>
        <end position="324"/>
    </location>
</feature>
<dbReference type="PANTHER" id="PTHR23155">
    <property type="entry name" value="DISEASE RESISTANCE PROTEIN RP"/>
    <property type="match status" value="1"/>
</dbReference>
<dbReference type="Pfam" id="PF23559">
    <property type="entry name" value="WHD_DRP"/>
    <property type="match status" value="1"/>
</dbReference>
<keyword evidence="3" id="KW-0611">Plant defense</keyword>
<dbReference type="Gene3D" id="1.10.8.430">
    <property type="entry name" value="Helical domain of apoptotic protease-activating factors"/>
    <property type="match status" value="1"/>
</dbReference>
<proteinExistence type="predicted"/>
<feature type="domain" description="Disease resistance N-terminal" evidence="5">
    <location>
        <begin position="28"/>
        <end position="84"/>
    </location>
</feature>
<accession>A0A438G294</accession>
<dbReference type="GO" id="GO:0006952">
    <property type="term" value="P:defense response"/>
    <property type="evidence" value="ECO:0007669"/>
    <property type="project" value="UniProtKB-KW"/>
</dbReference>
<dbReference type="InterPro" id="IPR042197">
    <property type="entry name" value="Apaf_helical"/>
</dbReference>
<evidence type="ECO:0000256" key="3">
    <source>
        <dbReference type="ARBA" id="ARBA00022821"/>
    </source>
</evidence>
<feature type="domain" description="Disease resistance R13L4/SHOC-2-like LRR" evidence="7">
    <location>
        <begin position="499"/>
        <end position="823"/>
    </location>
</feature>
<evidence type="ECO:0000313" key="8">
    <source>
        <dbReference type="EMBL" id="RVW66323.1"/>
    </source>
</evidence>
<dbReference type="Pfam" id="PF00931">
    <property type="entry name" value="NB-ARC"/>
    <property type="match status" value="1"/>
</dbReference>
<dbReference type="Pfam" id="PF23598">
    <property type="entry name" value="LRR_14"/>
    <property type="match status" value="1"/>
</dbReference>
<dbReference type="InterPro" id="IPR055414">
    <property type="entry name" value="LRR_R13L4/SHOC2-like"/>
</dbReference>
<evidence type="ECO:0000259" key="6">
    <source>
        <dbReference type="Pfam" id="PF23559"/>
    </source>
</evidence>
<comment type="caution">
    <text evidence="8">The sequence shown here is derived from an EMBL/GenBank/DDBJ whole genome shotgun (WGS) entry which is preliminary data.</text>
</comment>
<dbReference type="Pfam" id="PF18052">
    <property type="entry name" value="Rx_N"/>
    <property type="match status" value="1"/>
</dbReference>
<dbReference type="GO" id="GO:0051707">
    <property type="term" value="P:response to other organism"/>
    <property type="evidence" value="ECO:0007669"/>
    <property type="project" value="UniProtKB-ARBA"/>
</dbReference>
<evidence type="ECO:0000259" key="4">
    <source>
        <dbReference type="Pfam" id="PF00931"/>
    </source>
</evidence>
<dbReference type="Gene3D" id="3.40.50.300">
    <property type="entry name" value="P-loop containing nucleotide triphosphate hydrolases"/>
    <property type="match status" value="1"/>
</dbReference>
<protein>
    <submittedName>
        <fullName evidence="8">Disease resistance protein RPM1</fullName>
    </submittedName>
</protein>
<evidence type="ECO:0000313" key="9">
    <source>
        <dbReference type="Proteomes" id="UP000288805"/>
    </source>
</evidence>
<dbReference type="AlphaFoldDB" id="A0A438G294"/>
<dbReference type="InterPro" id="IPR036388">
    <property type="entry name" value="WH-like_DNA-bd_sf"/>
</dbReference>
<evidence type="ECO:0000259" key="5">
    <source>
        <dbReference type="Pfam" id="PF18052"/>
    </source>
</evidence>
<dbReference type="Gene3D" id="3.80.10.10">
    <property type="entry name" value="Ribonuclease Inhibitor"/>
    <property type="match status" value="2"/>
</dbReference>
<dbReference type="SUPFAM" id="SSF52058">
    <property type="entry name" value="L domain-like"/>
    <property type="match status" value="1"/>
</dbReference>
<evidence type="ECO:0000259" key="7">
    <source>
        <dbReference type="Pfam" id="PF23598"/>
    </source>
</evidence>
<evidence type="ECO:0000256" key="1">
    <source>
        <dbReference type="ARBA" id="ARBA00022737"/>
    </source>
</evidence>
<dbReference type="InterPro" id="IPR058922">
    <property type="entry name" value="WHD_DRP"/>
</dbReference>
<dbReference type="InterPro" id="IPR044974">
    <property type="entry name" value="Disease_R_plants"/>
</dbReference>
<dbReference type="InterPro" id="IPR002182">
    <property type="entry name" value="NB-ARC"/>
</dbReference>
<dbReference type="Gene3D" id="1.20.5.4130">
    <property type="match status" value="1"/>
</dbReference>
<feature type="domain" description="Disease resistance protein winged helix" evidence="6">
    <location>
        <begin position="410"/>
        <end position="463"/>
    </location>
</feature>
<gene>
    <name evidence="8" type="primary">RPM1_36</name>
    <name evidence="8" type="ORF">CK203_066515</name>
</gene>
<sequence>MAEIAVSAALGVVQIFLSQRNPKPKPNIVIIKGDLETMRAYLKDTEQREQDTQGAKDRRNRVREIAYENEDALEEFMVDMPQHFHEHRISIVLHNIVHKVMDRKALHRLSSRIDAIQAKIKAVKELDSFLTSSSGVAAVASSSRAEGVLDLVYPILNNDELVGMERRTTDLFDLLIKEESRRLVISVVGPNGSGKTTLIKKVCESERVKGHFECHAWVPHSTSCKDTWEKICKEVPGPPGANMEQNLVNHLKHRRYLVVLDGVWKDDWCNSIKKLPDNGNGSRIIFSTCRRDLASECSNDIYNLDLLTGNEAWKLFCKKAFRGSECPEHLKEISEDLLTRCGGLALAIVALGSLLSTTGSTPAEFRRVNASLGSNMEGNSKLGIIGSVLQKRYFHLSHNLQCCFLLFCNFPEDYSVTRGRLIRLWIAEGFVEEKRDKTLEEVADAYLNELINGCLVEANKRDFQGVRNLDRCDHLSHRRIAIHDTFTNSLKSKEYVSRVRTLLMFGKENFTTSEFGKALERFKFLRVLELKDAPLETFPAEVVNLTLLRYLNLRNTKINEVPDLVKKLQNLETLDLRQTFVSELPRTICEVHKLVHLAVDKINEDQGRVGAGVFSGIGVLASLQKLSLIKANKNQRIVEELGNLTAMRKLGITELESRDGKDLCASIQKMKHLSCLHVTSRSKVEVLDLDYMSTPPSLLHRLSLEGKLRATPSWISELHSLVKMSLKSSRLDGGLIEALQALPCLMELQLVDAFNGKELEFRCNSFQELRKLEVEQSDHLHTVLVHEGAMPNLQKLTMRRCKNLKLAPLGLNNLTRLEKMHLYEMSEELITELDNLRTGEYHWMIDHIQVIHTSCSPVNSTYPSFRNLSSFARY</sequence>
<evidence type="ECO:0000256" key="2">
    <source>
        <dbReference type="ARBA" id="ARBA00022741"/>
    </source>
</evidence>
<dbReference type="Proteomes" id="UP000288805">
    <property type="component" value="Unassembled WGS sequence"/>
</dbReference>